<keyword evidence="1" id="KW-0862">Zinc</keyword>
<protein>
    <recommendedName>
        <fullName evidence="3">GlcNAc-PI de-N-acetylase</fullName>
    </recommendedName>
</protein>
<dbReference type="SUPFAM" id="SSF102588">
    <property type="entry name" value="LmbE-like"/>
    <property type="match status" value="1"/>
</dbReference>
<gene>
    <name evidence="2" type="ORF">SCMC78_23010</name>
</gene>
<organism evidence="2">
    <name type="scientific">Streptomyces sp. CMC78</name>
    <dbReference type="NCBI Taxonomy" id="3231512"/>
    <lineage>
        <taxon>Bacteria</taxon>
        <taxon>Bacillati</taxon>
        <taxon>Actinomycetota</taxon>
        <taxon>Actinomycetes</taxon>
        <taxon>Kitasatosporales</taxon>
        <taxon>Streptomycetaceae</taxon>
        <taxon>Streptomyces</taxon>
    </lineage>
</organism>
<dbReference type="InterPro" id="IPR024078">
    <property type="entry name" value="LmbE-like_dom_sf"/>
</dbReference>
<reference evidence="2" key="1">
    <citation type="submission" date="2024-07" db="EMBL/GenBank/DDBJ databases">
        <title>Complete genome sequences of cellulolytic bacteria, Kitasatospora sp. CMC57 and Streptomyces sp. CMC78, isolated from Japanese agricultural soil.</title>
        <authorList>
            <person name="Hashimoto T."/>
            <person name="Ito M."/>
            <person name="Iwamoto M."/>
            <person name="Fukahori D."/>
            <person name="Shoda T."/>
            <person name="Sakoda M."/>
            <person name="Morohoshi T."/>
            <person name="Mitsuboshi M."/>
            <person name="Nishizawa T."/>
        </authorList>
    </citation>
    <scope>NUCLEOTIDE SEQUENCE</scope>
    <source>
        <strain evidence="2">CMC78</strain>
    </source>
</reference>
<evidence type="ECO:0000256" key="1">
    <source>
        <dbReference type="ARBA" id="ARBA00022833"/>
    </source>
</evidence>
<name>A0AB33KG87_9ACTN</name>
<dbReference type="InterPro" id="IPR003737">
    <property type="entry name" value="GlcNAc_PI_deacetylase-related"/>
</dbReference>
<dbReference type="AlphaFoldDB" id="A0AB33KG87"/>
<dbReference type="Pfam" id="PF02585">
    <property type="entry name" value="PIG-L"/>
    <property type="match status" value="1"/>
</dbReference>
<evidence type="ECO:0008006" key="3">
    <source>
        <dbReference type="Google" id="ProtNLM"/>
    </source>
</evidence>
<dbReference type="EMBL" id="AP035884">
    <property type="protein sequence ID" value="BFP52494.1"/>
    <property type="molecule type" value="Genomic_DNA"/>
</dbReference>
<dbReference type="KEGG" id="stcm:SCMC78_23010"/>
<accession>A0AB33KG87</accession>
<proteinExistence type="predicted"/>
<dbReference type="Gene3D" id="3.40.50.10320">
    <property type="entry name" value="LmbE-like"/>
    <property type="match status" value="1"/>
</dbReference>
<sequence length="249" mass="27098">MSSHILVVSPHLDDAVLSAAAQLCRGDDEQVRVVTVCAGVPAADAPPGLWDVITRAASAAARVEERLREDDGAMSHFACSTERLGELDGQHRGEPLDITAVAEQLIPFLADASEVWLPSGIGGHLDHRSVRDAGLLAREKSAGGEVPAHLYADVPYSIPYGWGNVAPDRETAGSVDVEAWRQWQLGRCGASDLPLGEPRWHELDEASGERKLRALNEYATQTEVLSLDRILRCDPDSLLRYELSWPLRP</sequence>
<dbReference type="GO" id="GO:0016137">
    <property type="term" value="P:glycoside metabolic process"/>
    <property type="evidence" value="ECO:0007669"/>
    <property type="project" value="UniProtKB-ARBA"/>
</dbReference>
<evidence type="ECO:0000313" key="2">
    <source>
        <dbReference type="EMBL" id="BFP52494.1"/>
    </source>
</evidence>
<dbReference type="RefSeq" id="WP_398691346.1">
    <property type="nucleotide sequence ID" value="NZ_AP035884.1"/>
</dbReference>